<evidence type="ECO:0000313" key="1">
    <source>
        <dbReference type="EMBL" id="EOO71521.1"/>
    </source>
</evidence>
<evidence type="ECO:0000313" key="2">
    <source>
        <dbReference type="Proteomes" id="UP000014040"/>
    </source>
</evidence>
<name>R8HFG6_BACCE</name>
<dbReference type="Proteomes" id="UP000014040">
    <property type="component" value="Unassembled WGS sequence"/>
</dbReference>
<comment type="caution">
    <text evidence="1">The sequence shown here is derived from an EMBL/GenBank/DDBJ whole genome shotgun (WGS) entry which is preliminary data.</text>
</comment>
<organism evidence="1 2">
    <name type="scientific">Bacillus cereus VD021</name>
    <dbReference type="NCBI Taxonomy" id="1053224"/>
    <lineage>
        <taxon>Bacteria</taxon>
        <taxon>Bacillati</taxon>
        <taxon>Bacillota</taxon>
        <taxon>Bacilli</taxon>
        <taxon>Bacillales</taxon>
        <taxon>Bacillaceae</taxon>
        <taxon>Bacillus</taxon>
        <taxon>Bacillus cereus group</taxon>
    </lineage>
</organism>
<protein>
    <submittedName>
        <fullName evidence="1">Uncharacterized protein</fullName>
    </submittedName>
</protein>
<proteinExistence type="predicted"/>
<dbReference type="PATRIC" id="fig|1053224.3.peg.4437"/>
<dbReference type="EMBL" id="AHES01000042">
    <property type="protein sequence ID" value="EOO71521.1"/>
    <property type="molecule type" value="Genomic_DNA"/>
</dbReference>
<sequence>MITKKVYDFLTRCIVVTINVVRRLLNRIEIKREGGMV</sequence>
<dbReference type="HOGENOM" id="CLU_3339654_0_0_9"/>
<accession>R8HFG6</accession>
<dbReference type="AlphaFoldDB" id="R8HFG6"/>
<gene>
    <name evidence="1" type="ORF">IIC_04381</name>
</gene>
<reference evidence="1 2" key="1">
    <citation type="submission" date="2012-12" db="EMBL/GenBank/DDBJ databases">
        <title>The Genome Sequence of Bacillus cereus VD021.</title>
        <authorList>
            <consortium name="The Broad Institute Genome Sequencing Platform"/>
            <consortium name="The Broad Institute Genome Sequencing Center for Infectious Disease"/>
            <person name="Feldgarden M."/>
            <person name="Van der Auwera G.A."/>
            <person name="Mahillon J."/>
            <person name="Duprez V."/>
            <person name="Timmery S."/>
            <person name="Mattelet C."/>
            <person name="Dierick K."/>
            <person name="Sun M."/>
            <person name="Yu Z."/>
            <person name="Zhu L."/>
            <person name="Hu X."/>
            <person name="Shank E.B."/>
            <person name="Swiecicka I."/>
            <person name="Hansen B.M."/>
            <person name="Andrup L."/>
            <person name="Walker B."/>
            <person name="Young S.K."/>
            <person name="Zeng Q."/>
            <person name="Gargeya S."/>
            <person name="Fitzgerald M."/>
            <person name="Haas B."/>
            <person name="Abouelleil A."/>
            <person name="Alvarado L."/>
            <person name="Arachchi H.M."/>
            <person name="Berlin A.M."/>
            <person name="Chapman S.B."/>
            <person name="Dewar J."/>
            <person name="Goldberg J."/>
            <person name="Griggs A."/>
            <person name="Gujja S."/>
            <person name="Hansen M."/>
            <person name="Howarth C."/>
            <person name="Imamovic A."/>
            <person name="Larimer J."/>
            <person name="McCowan C."/>
            <person name="Murphy C."/>
            <person name="Neiman D."/>
            <person name="Pearson M."/>
            <person name="Priest M."/>
            <person name="Roberts A."/>
            <person name="Saif S."/>
            <person name="Shea T."/>
            <person name="Sisk P."/>
            <person name="Sykes S."/>
            <person name="Wortman J."/>
            <person name="Nusbaum C."/>
            <person name="Birren B."/>
        </authorList>
    </citation>
    <scope>NUCLEOTIDE SEQUENCE [LARGE SCALE GENOMIC DNA]</scope>
    <source>
        <strain evidence="1 2">VD021</strain>
    </source>
</reference>